<proteinExistence type="predicted"/>
<feature type="domain" description="A-kinase anchor protein 7-like phosphoesterase" evidence="2">
    <location>
        <begin position="19"/>
        <end position="272"/>
    </location>
</feature>
<comment type="caution">
    <text evidence="3">The sequence shown here is derived from an EMBL/GenBank/DDBJ whole genome shotgun (WGS) entry which is preliminary data.</text>
</comment>
<dbReference type="GO" id="GO:0005634">
    <property type="term" value="C:nucleus"/>
    <property type="evidence" value="ECO:0007669"/>
    <property type="project" value="TreeGrafter"/>
</dbReference>
<keyword evidence="4" id="KW-1185">Reference proteome</keyword>
<name>A0AB34KKG7_9PEZI</name>
<dbReference type="RefSeq" id="XP_069228714.1">
    <property type="nucleotide sequence ID" value="XM_069374601.1"/>
</dbReference>
<accession>A0AB34KKG7</accession>
<evidence type="ECO:0000313" key="3">
    <source>
        <dbReference type="EMBL" id="KAL1585608.1"/>
    </source>
</evidence>
<organism evidence="3 4">
    <name type="scientific">Cladosporium halotolerans</name>
    <dbReference type="NCBI Taxonomy" id="1052096"/>
    <lineage>
        <taxon>Eukaryota</taxon>
        <taxon>Fungi</taxon>
        <taxon>Dikarya</taxon>
        <taxon>Ascomycota</taxon>
        <taxon>Pezizomycotina</taxon>
        <taxon>Dothideomycetes</taxon>
        <taxon>Dothideomycetidae</taxon>
        <taxon>Cladosporiales</taxon>
        <taxon>Cladosporiaceae</taxon>
        <taxon>Cladosporium</taxon>
    </lineage>
</organism>
<gene>
    <name evidence="3" type="ORF">WHR41_05996</name>
</gene>
<dbReference type="GO" id="GO:0006307">
    <property type="term" value="P:DNA alkylation repair"/>
    <property type="evidence" value="ECO:0007669"/>
    <property type="project" value="InterPro"/>
</dbReference>
<evidence type="ECO:0000259" key="2">
    <source>
        <dbReference type="Pfam" id="PF10469"/>
    </source>
</evidence>
<dbReference type="InterPro" id="IPR009210">
    <property type="entry name" value="ASCC1"/>
</dbReference>
<dbReference type="EMBL" id="JAAQHG020000018">
    <property type="protein sequence ID" value="KAL1585608.1"/>
    <property type="molecule type" value="Genomic_DNA"/>
</dbReference>
<dbReference type="Gene3D" id="3.90.1140.10">
    <property type="entry name" value="Cyclic phosphodiesterase"/>
    <property type="match status" value="1"/>
</dbReference>
<evidence type="ECO:0000313" key="4">
    <source>
        <dbReference type="Proteomes" id="UP000803884"/>
    </source>
</evidence>
<feature type="compositionally biased region" description="Low complexity" evidence="1">
    <location>
        <begin position="130"/>
        <end position="141"/>
    </location>
</feature>
<evidence type="ECO:0000256" key="1">
    <source>
        <dbReference type="SAM" id="MobiDB-lite"/>
    </source>
</evidence>
<dbReference type="GeneID" id="96007439"/>
<feature type="region of interest" description="Disordered" evidence="1">
    <location>
        <begin position="123"/>
        <end position="156"/>
    </location>
</feature>
<dbReference type="GO" id="GO:0006355">
    <property type="term" value="P:regulation of DNA-templated transcription"/>
    <property type="evidence" value="ECO:0007669"/>
    <property type="project" value="TreeGrafter"/>
</dbReference>
<reference evidence="3 4" key="1">
    <citation type="journal article" date="2020" name="Microbiol. Resour. Announc.">
        <title>Draft Genome Sequence of a Cladosporium Species Isolated from the Mesophotic Ascidian Didemnum maculosum.</title>
        <authorList>
            <person name="Gioti A."/>
            <person name="Siaperas R."/>
            <person name="Nikolaivits E."/>
            <person name="Le Goff G."/>
            <person name="Ouazzani J."/>
            <person name="Kotoulas G."/>
            <person name="Topakas E."/>
        </authorList>
    </citation>
    <scope>NUCLEOTIDE SEQUENCE [LARGE SCALE GENOMIC DNA]</scope>
    <source>
        <strain evidence="3 4">TM138-S3</strain>
    </source>
</reference>
<dbReference type="Proteomes" id="UP000803884">
    <property type="component" value="Unassembled WGS sequence"/>
</dbReference>
<dbReference type="PANTHER" id="PTHR13360:SF1">
    <property type="entry name" value="ACTIVATING SIGNAL COINTEGRATOR 1 COMPLEX SUBUNIT 1"/>
    <property type="match status" value="1"/>
</dbReference>
<sequence length="297" mass="31779">MPRGRGPRKPPVQKKPPLTHFLCLPLVTAASKPQLEASLQSFRDDVSFNESTQTDEPSPTLEGSTNDVNQAATRIHPKAIRPVGVLHCTLGVMSLNEEQLNEAITLLKSIDVENLLSTAAAASNPEFPNTQPTDQTDPPSSLSTAISPPPTAPKPLRIDLKSLTSMHAPRSTSILYTAPADPSLRLHPFCLALQSLFRAQNLLVPDSRPLKLHATLVNTIYAKGRGRGSGHGPDANALLKFDARGLLERYEGCVWAAGVVLDRVAICEMGARKVVGEGGVVLGEEYVEVASVGLPRG</sequence>
<dbReference type="Pfam" id="PF10469">
    <property type="entry name" value="AKAP7_NLS"/>
    <property type="match status" value="1"/>
</dbReference>
<dbReference type="AlphaFoldDB" id="A0AB34KKG7"/>
<dbReference type="PANTHER" id="PTHR13360">
    <property type="entry name" value="ACTIVATING SIGNAL COINTEGRATOR 1 COMPLEX SUBUNIT 1"/>
    <property type="match status" value="1"/>
</dbReference>
<protein>
    <recommendedName>
        <fullName evidence="2">A-kinase anchor protein 7-like phosphoesterase domain-containing protein</fullName>
    </recommendedName>
</protein>
<dbReference type="InterPro" id="IPR019510">
    <property type="entry name" value="AKAP7-like_phosphoesterase"/>
</dbReference>